<comment type="caution">
    <text evidence="1">The sequence shown here is derived from an EMBL/GenBank/DDBJ whole genome shotgun (WGS) entry which is preliminary data.</text>
</comment>
<sequence length="55" mass="6566">MTTWISASTHHWLHPIHIHNLCYMFRFIPPLTLHSGSRELAKNIPKKTRKIPYML</sequence>
<proteinExistence type="predicted"/>
<reference evidence="1" key="1">
    <citation type="submission" date="2020-01" db="EMBL/GenBank/DDBJ databases">
        <authorList>
            <consortium name="DOE Joint Genome Institute"/>
            <person name="Haridas S."/>
            <person name="Albert R."/>
            <person name="Binder M."/>
            <person name="Bloem J."/>
            <person name="Labutti K."/>
            <person name="Salamov A."/>
            <person name="Andreopoulos B."/>
            <person name="Baker S.E."/>
            <person name="Barry K."/>
            <person name="Bills G."/>
            <person name="Bluhm B.H."/>
            <person name="Cannon C."/>
            <person name="Castanera R."/>
            <person name="Culley D.E."/>
            <person name="Daum C."/>
            <person name="Ezra D."/>
            <person name="Gonzalez J.B."/>
            <person name="Henrissat B."/>
            <person name="Kuo A."/>
            <person name="Liang C."/>
            <person name="Lipzen A."/>
            <person name="Lutzoni F."/>
            <person name="Magnuson J."/>
            <person name="Mondo S."/>
            <person name="Nolan M."/>
            <person name="Ohm R."/>
            <person name="Pangilinan J."/>
            <person name="Park H.-J."/>
            <person name="Ramirez L."/>
            <person name="Alfaro M."/>
            <person name="Sun H."/>
            <person name="Tritt A."/>
            <person name="Yoshinaga Y."/>
            <person name="Zwiers L.-H."/>
            <person name="Turgeon B.G."/>
            <person name="Goodwin S.B."/>
            <person name="Spatafora J.W."/>
            <person name="Crous P.W."/>
            <person name="Grigoriev I.V."/>
        </authorList>
    </citation>
    <scope>NUCLEOTIDE SEQUENCE</scope>
    <source>
        <strain evidence="1">CBS 394.84</strain>
    </source>
</reference>
<dbReference type="EMBL" id="ML976615">
    <property type="protein sequence ID" value="KAF1847826.1"/>
    <property type="molecule type" value="Genomic_DNA"/>
</dbReference>
<evidence type="ECO:0000313" key="2">
    <source>
        <dbReference type="Proteomes" id="UP000800039"/>
    </source>
</evidence>
<dbReference type="RefSeq" id="XP_040790389.1">
    <property type="nucleotide sequence ID" value="XM_040932901.1"/>
</dbReference>
<gene>
    <name evidence="1" type="ORF">K460DRAFT_363852</name>
</gene>
<keyword evidence="2" id="KW-1185">Reference proteome</keyword>
<dbReference type="GeneID" id="63850152"/>
<dbReference type="Proteomes" id="UP000800039">
    <property type="component" value="Unassembled WGS sequence"/>
</dbReference>
<evidence type="ECO:0000313" key="1">
    <source>
        <dbReference type="EMBL" id="KAF1847826.1"/>
    </source>
</evidence>
<protein>
    <submittedName>
        <fullName evidence="1">Uncharacterized protein</fullName>
    </submittedName>
</protein>
<organism evidence="1 2">
    <name type="scientific">Cucurbitaria berberidis CBS 394.84</name>
    <dbReference type="NCBI Taxonomy" id="1168544"/>
    <lineage>
        <taxon>Eukaryota</taxon>
        <taxon>Fungi</taxon>
        <taxon>Dikarya</taxon>
        <taxon>Ascomycota</taxon>
        <taxon>Pezizomycotina</taxon>
        <taxon>Dothideomycetes</taxon>
        <taxon>Pleosporomycetidae</taxon>
        <taxon>Pleosporales</taxon>
        <taxon>Pleosporineae</taxon>
        <taxon>Cucurbitariaceae</taxon>
        <taxon>Cucurbitaria</taxon>
    </lineage>
</organism>
<accession>A0A9P4GML5</accession>
<dbReference type="AlphaFoldDB" id="A0A9P4GML5"/>
<name>A0A9P4GML5_9PLEO</name>